<sequence length="50" mass="5490">MTLSSCGTTNKTMTNIAKDILEGEVSRLKARDVIDKLKGSIFDVIFTNDV</sequence>
<organism evidence="1 2">
    <name type="scientific">Plasmodium falciparum Vietnam Oak-Knoll</name>
    <name type="common">FVO</name>
    <dbReference type="NCBI Taxonomy" id="1036723"/>
    <lineage>
        <taxon>Eukaryota</taxon>
        <taxon>Sar</taxon>
        <taxon>Alveolata</taxon>
        <taxon>Apicomplexa</taxon>
        <taxon>Aconoidasida</taxon>
        <taxon>Haemosporida</taxon>
        <taxon>Plasmodiidae</taxon>
        <taxon>Plasmodium</taxon>
        <taxon>Plasmodium (Laverania)</taxon>
    </lineage>
</organism>
<dbReference type="Proteomes" id="UP000030690">
    <property type="component" value="Unassembled WGS sequence"/>
</dbReference>
<gene>
    <name evidence="1" type="ORF">PFFVO_03686</name>
</gene>
<dbReference type="AlphaFoldDB" id="A0A024V5B3"/>
<reference evidence="1 2" key="1">
    <citation type="submission" date="2013-02" db="EMBL/GenBank/DDBJ databases">
        <title>The Genome Annotation of Plasmodium falciparum Vietnam Oak-Knoll (FVO).</title>
        <authorList>
            <consortium name="The Broad Institute Genome Sequencing Platform"/>
            <consortium name="The Broad Institute Genome Sequencing Center for Infectious Disease"/>
            <person name="Neafsey D."/>
            <person name="Hoffman S."/>
            <person name="Volkman S."/>
            <person name="Rosenthal P."/>
            <person name="Walker B."/>
            <person name="Young S.K."/>
            <person name="Zeng Q."/>
            <person name="Gargeya S."/>
            <person name="Fitzgerald M."/>
            <person name="Haas B."/>
            <person name="Abouelleil A."/>
            <person name="Allen A.W."/>
            <person name="Alvarado L."/>
            <person name="Arachchi H.M."/>
            <person name="Berlin A.M."/>
            <person name="Chapman S.B."/>
            <person name="Gainer-Dewar J."/>
            <person name="Goldberg J."/>
            <person name="Griggs A."/>
            <person name="Gujja S."/>
            <person name="Hansen M."/>
            <person name="Howarth C."/>
            <person name="Imamovic A."/>
            <person name="Ireland A."/>
            <person name="Larimer J."/>
            <person name="McCowan C."/>
            <person name="Murphy C."/>
            <person name="Pearson M."/>
            <person name="Poon T.W."/>
            <person name="Priest M."/>
            <person name="Roberts A."/>
            <person name="Saif S."/>
            <person name="Shea T."/>
            <person name="Sisk P."/>
            <person name="Sykes S."/>
            <person name="Wortman J."/>
            <person name="Nusbaum C."/>
            <person name="Birren B."/>
        </authorList>
    </citation>
    <scope>NUCLEOTIDE SEQUENCE [LARGE SCALE GENOMIC DNA]</scope>
    <source>
        <strain evidence="2">Vietnam Oak-Knoll (FVO)</strain>
    </source>
</reference>
<evidence type="ECO:0000313" key="2">
    <source>
        <dbReference type="Proteomes" id="UP000030690"/>
    </source>
</evidence>
<evidence type="ECO:0000313" key="1">
    <source>
        <dbReference type="EMBL" id="ETW17420.1"/>
    </source>
</evidence>
<accession>A0A024V5B3</accession>
<dbReference type="EMBL" id="KI925122">
    <property type="protein sequence ID" value="ETW17420.1"/>
    <property type="molecule type" value="Genomic_DNA"/>
</dbReference>
<protein>
    <submittedName>
        <fullName evidence="1">Uncharacterized protein</fullName>
    </submittedName>
</protein>
<proteinExistence type="predicted"/>
<name>A0A024V5B3_PLAFA</name>
<reference evidence="1 2" key="2">
    <citation type="submission" date="2013-02" db="EMBL/GenBank/DDBJ databases">
        <title>The Genome Sequence of Plasmodium falciparum Vietnam Oak-Knoll (FVO).</title>
        <authorList>
            <consortium name="The Broad Institute Genome Sequencing Platform"/>
            <consortium name="The Broad Institute Genome Sequencing Center for Infectious Disease"/>
            <person name="Neafsey D."/>
            <person name="Cheeseman I."/>
            <person name="Volkman S."/>
            <person name="Adams J."/>
            <person name="Walker B."/>
            <person name="Young S.K."/>
            <person name="Zeng Q."/>
            <person name="Gargeya S."/>
            <person name="Fitzgerald M."/>
            <person name="Haas B."/>
            <person name="Abouelleil A."/>
            <person name="Alvarado L."/>
            <person name="Arachchi H.M."/>
            <person name="Berlin A.M."/>
            <person name="Chapman S.B."/>
            <person name="Dewar J."/>
            <person name="Goldberg J."/>
            <person name="Griggs A."/>
            <person name="Gujja S."/>
            <person name="Hansen M."/>
            <person name="Howarth C."/>
            <person name="Imamovic A."/>
            <person name="Larimer J."/>
            <person name="McCowan C."/>
            <person name="Murphy C."/>
            <person name="Neiman D."/>
            <person name="Pearson M."/>
            <person name="Priest M."/>
            <person name="Roberts A."/>
            <person name="Saif S."/>
            <person name="Shea T."/>
            <person name="Sisk P."/>
            <person name="Sykes S."/>
            <person name="Wortman J."/>
            <person name="Nusbaum C."/>
            <person name="Birren B."/>
        </authorList>
    </citation>
    <scope>NUCLEOTIDE SEQUENCE [LARGE SCALE GENOMIC DNA]</scope>
    <source>
        <strain evidence="2">Vietnam Oak-Knoll (FVO)</strain>
    </source>
</reference>